<protein>
    <recommendedName>
        <fullName evidence="3">Protein FAR1-RELATED SEQUENCE</fullName>
    </recommendedName>
</protein>
<gene>
    <name evidence="1" type="ORF">LSAT_V11C700355760</name>
</gene>
<evidence type="ECO:0008006" key="3">
    <source>
        <dbReference type="Google" id="ProtNLM"/>
    </source>
</evidence>
<evidence type="ECO:0000313" key="1">
    <source>
        <dbReference type="EMBL" id="KAJ0197278.1"/>
    </source>
</evidence>
<dbReference type="AlphaFoldDB" id="A0A9R1V120"/>
<accession>A0A9R1V120</accession>
<reference evidence="1 2" key="1">
    <citation type="journal article" date="2017" name="Nat. Commun.">
        <title>Genome assembly with in vitro proximity ligation data and whole-genome triplication in lettuce.</title>
        <authorList>
            <person name="Reyes-Chin-Wo S."/>
            <person name="Wang Z."/>
            <person name="Yang X."/>
            <person name="Kozik A."/>
            <person name="Arikit S."/>
            <person name="Song C."/>
            <person name="Xia L."/>
            <person name="Froenicke L."/>
            <person name="Lavelle D.O."/>
            <person name="Truco M.J."/>
            <person name="Xia R."/>
            <person name="Zhu S."/>
            <person name="Xu C."/>
            <person name="Xu H."/>
            <person name="Xu X."/>
            <person name="Cox K."/>
            <person name="Korf I."/>
            <person name="Meyers B.C."/>
            <person name="Michelmore R.W."/>
        </authorList>
    </citation>
    <scope>NUCLEOTIDE SEQUENCE [LARGE SCALE GENOMIC DNA]</scope>
    <source>
        <strain evidence="2">cv. Salinas</strain>
        <tissue evidence="1">Seedlings</tissue>
    </source>
</reference>
<dbReference type="Proteomes" id="UP000235145">
    <property type="component" value="Unassembled WGS sequence"/>
</dbReference>
<evidence type="ECO:0000313" key="2">
    <source>
        <dbReference type="Proteomes" id="UP000235145"/>
    </source>
</evidence>
<keyword evidence="2" id="KW-1185">Reference proteome</keyword>
<proteinExistence type="predicted"/>
<dbReference type="EMBL" id="NBSK02000007">
    <property type="protein sequence ID" value="KAJ0197278.1"/>
    <property type="molecule type" value="Genomic_DNA"/>
</dbReference>
<organism evidence="1 2">
    <name type="scientific">Lactuca sativa</name>
    <name type="common">Garden lettuce</name>
    <dbReference type="NCBI Taxonomy" id="4236"/>
    <lineage>
        <taxon>Eukaryota</taxon>
        <taxon>Viridiplantae</taxon>
        <taxon>Streptophyta</taxon>
        <taxon>Embryophyta</taxon>
        <taxon>Tracheophyta</taxon>
        <taxon>Spermatophyta</taxon>
        <taxon>Magnoliopsida</taxon>
        <taxon>eudicotyledons</taxon>
        <taxon>Gunneridae</taxon>
        <taxon>Pentapetalae</taxon>
        <taxon>asterids</taxon>
        <taxon>campanulids</taxon>
        <taxon>Asterales</taxon>
        <taxon>Asteraceae</taxon>
        <taxon>Cichorioideae</taxon>
        <taxon>Cichorieae</taxon>
        <taxon>Lactucinae</taxon>
        <taxon>Lactuca</taxon>
    </lineage>
</organism>
<sequence length="295" mass="34263">MDDQVSDVNNHIYEEHYFASDDEDELEVFDFPGNDKLYNGGFQIGESRNPNVEDAEDAEDKIQFIDEDTDVNIDFSKGQSHVTHDYVSPGGTLYWTLIVSNNIKPKVTSKYDSYDETITMYRNYALESSLDRDCKTKVVLDIILCTLKYIVSNFVEQHNHELFSKGNMYLSRTKRKLDYSQEIFVHYLSKQNIGPVKAHRSYTALQGGPSVRGEMVSDFKNARRNLNCYICGRDAKFLVDKMSDRKKHVPTFTFEYKVLKKRLNALFWADETTKYNYNSFGDVSLDATFNMNKYI</sequence>
<dbReference type="PANTHER" id="PTHR47718:SF12">
    <property type="entry name" value="PROTEIN FAR1-RELATED SEQUENCE"/>
    <property type="match status" value="1"/>
</dbReference>
<name>A0A9R1V120_LACSA</name>
<dbReference type="PANTHER" id="PTHR47718">
    <property type="entry name" value="OS01G0519700 PROTEIN"/>
    <property type="match status" value="1"/>
</dbReference>
<comment type="caution">
    <text evidence="1">The sequence shown here is derived from an EMBL/GenBank/DDBJ whole genome shotgun (WGS) entry which is preliminary data.</text>
</comment>